<comment type="function">
    <text evidence="13">Required for the insertion and/or proper folding and/or complex formation of integral membrane proteins into the membrane. Involved in integration of membrane proteins that insert both dependently and independently of the Sec translocase complex, as well as at least some lipoproteins. Aids folding of multispanning membrane proteins.</text>
</comment>
<dbReference type="InterPro" id="IPR001708">
    <property type="entry name" value="YidC/ALB3/OXA1/COX18"/>
</dbReference>
<dbReference type="GO" id="GO:0051205">
    <property type="term" value="P:protein insertion into membrane"/>
    <property type="evidence" value="ECO:0007669"/>
    <property type="project" value="TreeGrafter"/>
</dbReference>
<dbReference type="AlphaFoldDB" id="A0AAU7X5T1"/>
<accession>A0AAU7X5T1</accession>
<protein>
    <recommendedName>
        <fullName evidence="3 13">Membrane protein insertase YidC</fullName>
    </recommendedName>
    <alternativeName>
        <fullName evidence="12 13">Foldase YidC</fullName>
    </alternativeName>
    <alternativeName>
        <fullName evidence="11 13">Membrane integrase YidC</fullName>
    </alternativeName>
    <alternativeName>
        <fullName evidence="13">Membrane protein YidC</fullName>
    </alternativeName>
</protein>
<comment type="similarity">
    <text evidence="2 13">Belongs to the OXA1/ALB3/YidC family. Type 1 subfamily.</text>
</comment>
<evidence type="ECO:0000256" key="5">
    <source>
        <dbReference type="ARBA" id="ARBA00022475"/>
    </source>
</evidence>
<dbReference type="InterPro" id="IPR047196">
    <property type="entry name" value="YidC_ALB_C"/>
</dbReference>
<dbReference type="InterPro" id="IPR028053">
    <property type="entry name" value="Membr_insert_YidC_N"/>
</dbReference>
<evidence type="ECO:0000256" key="13">
    <source>
        <dbReference type="HAMAP-Rule" id="MF_01810"/>
    </source>
</evidence>
<dbReference type="RefSeq" id="WP_407048535.1">
    <property type="nucleotide sequence ID" value="NZ_CP158568.1"/>
</dbReference>
<evidence type="ECO:0000256" key="14">
    <source>
        <dbReference type="SAM" id="MobiDB-lite"/>
    </source>
</evidence>
<gene>
    <name evidence="13 17" type="primary">yidC</name>
    <name evidence="17" type="ORF">ABS361_15240</name>
</gene>
<evidence type="ECO:0000256" key="8">
    <source>
        <dbReference type="ARBA" id="ARBA00022989"/>
    </source>
</evidence>
<dbReference type="PRINTS" id="PR01900">
    <property type="entry name" value="YIDCPROTEIN"/>
</dbReference>
<evidence type="ECO:0000256" key="9">
    <source>
        <dbReference type="ARBA" id="ARBA00023136"/>
    </source>
</evidence>
<dbReference type="NCBIfam" id="NF002353">
    <property type="entry name" value="PRK01318.1-4"/>
    <property type="match status" value="1"/>
</dbReference>
<dbReference type="PANTHER" id="PTHR12428:SF65">
    <property type="entry name" value="CYTOCHROME C OXIDASE ASSEMBLY PROTEIN COX18, MITOCHONDRIAL"/>
    <property type="match status" value="1"/>
</dbReference>
<evidence type="ECO:0000256" key="12">
    <source>
        <dbReference type="ARBA" id="ARBA00033342"/>
    </source>
</evidence>
<feature type="transmembrane region" description="Helical" evidence="13">
    <location>
        <begin position="448"/>
        <end position="468"/>
    </location>
</feature>
<dbReference type="NCBIfam" id="TIGR03592">
    <property type="entry name" value="yidC_oxa1_cterm"/>
    <property type="match status" value="1"/>
</dbReference>
<comment type="subcellular location">
    <subcellularLocation>
        <location evidence="1">Cell inner membrane</location>
        <topology evidence="1">Multi-pass membrane protein</topology>
    </subcellularLocation>
    <subcellularLocation>
        <location evidence="13">Cell membrane</location>
        <topology evidence="13">Multi-pass membrane protein</topology>
    </subcellularLocation>
</comment>
<keyword evidence="8 13" id="KW-1133">Transmembrane helix</keyword>
<evidence type="ECO:0000259" key="16">
    <source>
        <dbReference type="Pfam" id="PF14849"/>
    </source>
</evidence>
<dbReference type="Gene3D" id="2.70.98.90">
    <property type="match status" value="1"/>
</dbReference>
<evidence type="ECO:0000256" key="11">
    <source>
        <dbReference type="ARBA" id="ARBA00033245"/>
    </source>
</evidence>
<feature type="transmembrane region" description="Helical" evidence="13">
    <location>
        <begin position="548"/>
        <end position="568"/>
    </location>
</feature>
<keyword evidence="5 13" id="KW-1003">Cell membrane</keyword>
<evidence type="ECO:0000256" key="7">
    <source>
        <dbReference type="ARBA" id="ARBA00022927"/>
    </source>
</evidence>
<feature type="transmembrane region" description="Helical" evidence="13">
    <location>
        <begin position="381"/>
        <end position="404"/>
    </location>
</feature>
<dbReference type="HAMAP" id="MF_01810">
    <property type="entry name" value="YidC_type1"/>
    <property type="match status" value="1"/>
</dbReference>
<dbReference type="InterPro" id="IPR038221">
    <property type="entry name" value="YidC_periplasmic_sf"/>
</dbReference>
<organism evidence="17">
    <name type="scientific">Methyloraptor flagellatus</name>
    <dbReference type="NCBI Taxonomy" id="3162530"/>
    <lineage>
        <taxon>Bacteria</taxon>
        <taxon>Pseudomonadati</taxon>
        <taxon>Pseudomonadota</taxon>
        <taxon>Alphaproteobacteria</taxon>
        <taxon>Hyphomicrobiales</taxon>
        <taxon>Ancalomicrobiaceae</taxon>
        <taxon>Methyloraptor</taxon>
    </lineage>
</organism>
<dbReference type="GO" id="GO:0005886">
    <property type="term" value="C:plasma membrane"/>
    <property type="evidence" value="ECO:0007669"/>
    <property type="project" value="UniProtKB-SubCell"/>
</dbReference>
<evidence type="ECO:0000256" key="2">
    <source>
        <dbReference type="ARBA" id="ARBA00010527"/>
    </source>
</evidence>
<dbReference type="InterPro" id="IPR019998">
    <property type="entry name" value="Membr_insert_YidC"/>
</dbReference>
<feature type="compositionally biased region" description="Low complexity" evidence="14">
    <location>
        <begin position="55"/>
        <end position="78"/>
    </location>
</feature>
<dbReference type="GO" id="GO:0015031">
    <property type="term" value="P:protein transport"/>
    <property type="evidence" value="ECO:0007669"/>
    <property type="project" value="UniProtKB-KW"/>
</dbReference>
<evidence type="ECO:0000256" key="1">
    <source>
        <dbReference type="ARBA" id="ARBA00004429"/>
    </source>
</evidence>
<evidence type="ECO:0000256" key="6">
    <source>
        <dbReference type="ARBA" id="ARBA00022692"/>
    </source>
</evidence>
<dbReference type="CDD" id="cd19961">
    <property type="entry name" value="EcYidC-like_peri"/>
    <property type="match status" value="1"/>
</dbReference>
<feature type="transmembrane region" description="Helical" evidence="13">
    <location>
        <begin position="506"/>
        <end position="527"/>
    </location>
</feature>
<keyword evidence="10 13" id="KW-0143">Chaperone</keyword>
<feature type="region of interest" description="Disordered" evidence="14">
    <location>
        <begin position="41"/>
        <end position="78"/>
    </location>
</feature>
<keyword evidence="6 13" id="KW-0812">Transmembrane</keyword>
<dbReference type="PANTHER" id="PTHR12428">
    <property type="entry name" value="OXA1"/>
    <property type="match status" value="1"/>
</dbReference>
<name>A0AAU7X5T1_9HYPH</name>
<keyword evidence="7 13" id="KW-0653">Protein transport</keyword>
<evidence type="ECO:0000256" key="3">
    <source>
        <dbReference type="ARBA" id="ARBA00015325"/>
    </source>
</evidence>
<feature type="domain" description="Membrane insertase YidC N-terminal" evidence="16">
    <location>
        <begin position="92"/>
        <end position="374"/>
    </location>
</feature>
<feature type="transmembrane region" description="Helical" evidence="13">
    <location>
        <begin position="6"/>
        <end position="26"/>
    </location>
</feature>
<keyword evidence="9 13" id="KW-0472">Membrane</keyword>
<evidence type="ECO:0000313" key="17">
    <source>
        <dbReference type="EMBL" id="XBY43436.1"/>
    </source>
</evidence>
<keyword evidence="4 13" id="KW-0813">Transport</keyword>
<dbReference type="CDD" id="cd20070">
    <property type="entry name" value="5TM_YidC_Alb3"/>
    <property type="match status" value="1"/>
</dbReference>
<evidence type="ECO:0000256" key="10">
    <source>
        <dbReference type="ARBA" id="ARBA00023186"/>
    </source>
</evidence>
<comment type="subunit">
    <text evidence="13">Interacts with the Sec translocase complex via SecD. Specifically interacts with transmembrane segments of nascent integral membrane proteins during membrane integration.</text>
</comment>
<reference evidence="17" key="1">
    <citation type="submission" date="2024-06" db="EMBL/GenBank/DDBJ databases">
        <title>Methylostella associata gen. nov., sp. nov., a novel Ancalomicrobiaceae-affiliated facultatively methylotrophic bacteria that feed on methanotrophs of the genus Methylococcus.</title>
        <authorList>
            <person name="Saltykova V."/>
            <person name="Danilova O.V."/>
            <person name="Oshkin I.Y."/>
            <person name="Belova S.E."/>
            <person name="Pimenov N.V."/>
            <person name="Dedysh S.N."/>
        </authorList>
    </citation>
    <scope>NUCLEOTIDE SEQUENCE</scope>
    <source>
        <strain evidence="17">S20</strain>
    </source>
</reference>
<dbReference type="GO" id="GO:0032977">
    <property type="term" value="F:membrane insertase activity"/>
    <property type="evidence" value="ECO:0007669"/>
    <property type="project" value="InterPro"/>
</dbReference>
<dbReference type="InterPro" id="IPR028055">
    <property type="entry name" value="YidC/Oxa/ALB_C"/>
</dbReference>
<evidence type="ECO:0000256" key="4">
    <source>
        <dbReference type="ARBA" id="ARBA00022448"/>
    </source>
</evidence>
<dbReference type="NCBIfam" id="TIGR03593">
    <property type="entry name" value="yidC_nterm"/>
    <property type="match status" value="1"/>
</dbReference>
<dbReference type="PRINTS" id="PR00701">
    <property type="entry name" value="60KDINNERMP"/>
</dbReference>
<dbReference type="EMBL" id="CP158568">
    <property type="protein sequence ID" value="XBY43436.1"/>
    <property type="molecule type" value="Genomic_DNA"/>
</dbReference>
<dbReference type="Pfam" id="PF02096">
    <property type="entry name" value="60KD_IMP"/>
    <property type="match status" value="1"/>
</dbReference>
<evidence type="ECO:0000259" key="15">
    <source>
        <dbReference type="Pfam" id="PF02096"/>
    </source>
</evidence>
<proteinExistence type="inferred from homology"/>
<feature type="domain" description="Membrane insertase YidC/Oxa/ALB C-terminal" evidence="15">
    <location>
        <begin position="385"/>
        <end position="582"/>
    </location>
</feature>
<dbReference type="Pfam" id="PF14849">
    <property type="entry name" value="YidC_periplas"/>
    <property type="match status" value="1"/>
</dbReference>
<dbReference type="KEGG" id="mflg:ABS361_15240"/>
<sequence>MFANKNYIVAIALSIAVLLGWQYFVAGPRLEAERLRRLAEQAQVQATQPTPPGAPSAGQAPAPTAPGTPGTPTTALPGAPVSREAAIARSPRLAIDTPALAGSINLAGGRIDDLKLKGYRETVDRSSPNIVLLSPAGAADAYFAEFGWVSDAGTPVKVPGQDTVWTQEGTGALSPSNPVTIAFDNGEGYVFKRTFAVDAKYMFTIKDEVTSAAGRQTTLYPYSVVSRHGTPHTSGYYILHEGPIGVFGDEGLQEPSYKDLKDKIKIEPPKTSGAWIGFVDKYWATALIPDAAKPVQPRFASTPVGSTETYQTFMLGDGAPLAAGGTVSQTTRLFAGAKEVATVDGYAAALNINKFDRVIDWGWFYFITKPLFFLIDWLNHLLGNFGLAILAVTVIVKALFFPLANKSYDSMSKMKKIQPEMKELQERFKEDRAKQQQAMMELYRREKINPLAGCVPILLQIPVFFSLYKVLFITIEMRQAPFYGWIHDLASHDPTSLFNLFGLIPWQPPAMLMIGVWPLIMGVTMFVQMKMNPTPPDPTQKIMFDWMPVLFTFMLANMPAGLVIYWAWNNSLSILQQGIIMRKNGVKIELWDNIKGMFGGAKASG</sequence>